<keyword evidence="10" id="KW-0129">CBS domain</keyword>
<dbReference type="Gene3D" id="1.10.3080.10">
    <property type="entry name" value="Clc chloride channel"/>
    <property type="match status" value="1"/>
</dbReference>
<dbReference type="InterPro" id="IPR014743">
    <property type="entry name" value="Cl-channel_core"/>
</dbReference>
<keyword evidence="7" id="KW-0869">Chloride channel</keyword>
<keyword evidence="2" id="KW-0813">Transport</keyword>
<keyword evidence="9" id="KW-0407">Ion channel</keyword>
<evidence type="ECO:0000256" key="11">
    <source>
        <dbReference type="SAM" id="Phobius"/>
    </source>
</evidence>
<dbReference type="Pfam" id="PF00654">
    <property type="entry name" value="Voltage_CLC"/>
    <property type="match status" value="1"/>
</dbReference>
<proteinExistence type="predicted"/>
<dbReference type="InterPro" id="IPR000644">
    <property type="entry name" value="CBS_dom"/>
</dbReference>
<dbReference type="PRINTS" id="PR00762">
    <property type="entry name" value="CLCHANNEL"/>
</dbReference>
<sequence length="579" mass="61076">MIAGISVLPSLKKYVLRATERMTLIGRPTRILLLGVGLGIITGLTAVAFRSLIIFSNSLFFPHDPQVGLLFGRWWRYLAFMIPAIGGLLVGGIMYLFFREEEPLSGVPEVMAAVSLKGGLLNPKMGLKGLLSAITIGSGGSAGPEGPIVEIGSSLGSYLGQKLRLTGSELRLLAGCGAAAGIAAVFGAPLGGVFFALEIILGEFAINTFAPVVLSAVAASVISRTFLGDQPAFQVTAVTSLGSLYDIIPFLALGLLSGLVSVLFINALYKGQSLFGRYKFSSWLKPAIGGLMVGVLGLALPQVLGEGYHSVTAILNGNILWWTALLLVFAKILATSLTLGSGAPGGSFAPAVFIGAMLGGAFGQLLAFLFPGFFVYNASYALAGAAGVVAGALNAPLTAGLIIFEITGTYKIVLPAMIVVAISAMITKRMKGSSVYTQAMFKAGLPVDQLRRHSHLSSATCRQAMKRDIMAILPQMSLHDIIKAISRTDQLILPVIDDNNKYLASVNWSQLRLFLEEEQTGGLIIAHDVMIKVPQVNADDSLSLALMHLIKNDMQEIPVVENGKLVGLIGNKEILKGGF</sequence>
<evidence type="ECO:0000256" key="4">
    <source>
        <dbReference type="ARBA" id="ARBA00022989"/>
    </source>
</evidence>
<accession>A0A1F5RHC8</accession>
<protein>
    <recommendedName>
        <fullName evidence="12">CBS domain-containing protein</fullName>
    </recommendedName>
</protein>
<evidence type="ECO:0000256" key="5">
    <source>
        <dbReference type="ARBA" id="ARBA00023065"/>
    </source>
</evidence>
<evidence type="ECO:0000256" key="1">
    <source>
        <dbReference type="ARBA" id="ARBA00004141"/>
    </source>
</evidence>
<feature type="domain" description="CBS" evidence="12">
    <location>
        <begin position="465"/>
        <end position="521"/>
    </location>
</feature>
<feature type="transmembrane region" description="Helical" evidence="11">
    <location>
        <begin position="380"/>
        <end position="403"/>
    </location>
</feature>
<feature type="transmembrane region" description="Helical" evidence="11">
    <location>
        <begin position="247"/>
        <end position="268"/>
    </location>
</feature>
<organism evidence="13 14">
    <name type="scientific">Candidatus Edwardsbacteria bacterium GWF2_54_11</name>
    <dbReference type="NCBI Taxonomy" id="1817851"/>
    <lineage>
        <taxon>Bacteria</taxon>
        <taxon>Candidatus Edwardsiibacteriota</taxon>
    </lineage>
</organism>
<dbReference type="InterPro" id="IPR050368">
    <property type="entry name" value="ClC-type_chloride_channel"/>
</dbReference>
<reference evidence="13 14" key="1">
    <citation type="journal article" date="2016" name="Nat. Commun.">
        <title>Thousands of microbial genomes shed light on interconnected biogeochemical processes in an aquifer system.</title>
        <authorList>
            <person name="Anantharaman K."/>
            <person name="Brown C.T."/>
            <person name="Hug L.A."/>
            <person name="Sharon I."/>
            <person name="Castelle C.J."/>
            <person name="Probst A.J."/>
            <person name="Thomas B.C."/>
            <person name="Singh A."/>
            <person name="Wilkins M.J."/>
            <person name="Karaoz U."/>
            <person name="Brodie E.L."/>
            <person name="Williams K.H."/>
            <person name="Hubbard S.S."/>
            <person name="Banfield J.F."/>
        </authorList>
    </citation>
    <scope>NUCLEOTIDE SEQUENCE [LARGE SCALE GENOMIC DNA]</scope>
</reference>
<keyword evidence="5" id="KW-0406">Ion transport</keyword>
<dbReference type="EMBL" id="MFFM01000017">
    <property type="protein sequence ID" value="OGF13451.1"/>
    <property type="molecule type" value="Genomic_DNA"/>
</dbReference>
<dbReference type="PANTHER" id="PTHR43427:SF6">
    <property type="entry name" value="CHLORIDE CHANNEL PROTEIN CLC-E"/>
    <property type="match status" value="1"/>
</dbReference>
<evidence type="ECO:0000256" key="8">
    <source>
        <dbReference type="ARBA" id="ARBA00023214"/>
    </source>
</evidence>
<dbReference type="PROSITE" id="PS51371">
    <property type="entry name" value="CBS"/>
    <property type="match status" value="2"/>
</dbReference>
<evidence type="ECO:0000256" key="6">
    <source>
        <dbReference type="ARBA" id="ARBA00023136"/>
    </source>
</evidence>
<dbReference type="InterPro" id="IPR046342">
    <property type="entry name" value="CBS_dom_sf"/>
</dbReference>
<feature type="transmembrane region" description="Helical" evidence="11">
    <location>
        <begin position="319"/>
        <end position="339"/>
    </location>
</feature>
<dbReference type="GO" id="GO:0034707">
    <property type="term" value="C:chloride channel complex"/>
    <property type="evidence" value="ECO:0007669"/>
    <property type="project" value="UniProtKB-KW"/>
</dbReference>
<evidence type="ECO:0000313" key="14">
    <source>
        <dbReference type="Proteomes" id="UP000177230"/>
    </source>
</evidence>
<dbReference type="PANTHER" id="PTHR43427">
    <property type="entry name" value="CHLORIDE CHANNEL PROTEIN CLC-E"/>
    <property type="match status" value="1"/>
</dbReference>
<dbReference type="SUPFAM" id="SSF81340">
    <property type="entry name" value="Clc chloride channel"/>
    <property type="match status" value="1"/>
</dbReference>
<evidence type="ECO:0000256" key="10">
    <source>
        <dbReference type="PROSITE-ProRule" id="PRU00703"/>
    </source>
</evidence>
<evidence type="ECO:0000313" key="13">
    <source>
        <dbReference type="EMBL" id="OGF13451.1"/>
    </source>
</evidence>
<dbReference type="Gene3D" id="3.10.580.10">
    <property type="entry name" value="CBS-domain"/>
    <property type="match status" value="1"/>
</dbReference>
<dbReference type="AlphaFoldDB" id="A0A1F5RHC8"/>
<keyword evidence="8" id="KW-0868">Chloride</keyword>
<keyword evidence="6 11" id="KW-0472">Membrane</keyword>
<feature type="domain" description="CBS" evidence="12">
    <location>
        <begin position="529"/>
        <end position="579"/>
    </location>
</feature>
<evidence type="ECO:0000256" key="7">
    <source>
        <dbReference type="ARBA" id="ARBA00023173"/>
    </source>
</evidence>
<dbReference type="InterPro" id="IPR001807">
    <property type="entry name" value="ClC"/>
</dbReference>
<comment type="caution">
    <text evidence="13">The sequence shown here is derived from an EMBL/GenBank/DDBJ whole genome shotgun (WGS) entry which is preliminary data.</text>
</comment>
<dbReference type="CDD" id="cd02205">
    <property type="entry name" value="CBS_pair_SF"/>
    <property type="match status" value="1"/>
</dbReference>
<gene>
    <name evidence="13" type="ORF">A2024_06315</name>
</gene>
<feature type="transmembrane region" description="Helical" evidence="11">
    <location>
        <begin position="74"/>
        <end position="98"/>
    </location>
</feature>
<dbReference type="Pfam" id="PF00571">
    <property type="entry name" value="CBS"/>
    <property type="match status" value="2"/>
</dbReference>
<dbReference type="SUPFAM" id="SSF54631">
    <property type="entry name" value="CBS-domain pair"/>
    <property type="match status" value="1"/>
</dbReference>
<name>A0A1F5RHC8_9BACT</name>
<dbReference type="GO" id="GO:0005254">
    <property type="term" value="F:chloride channel activity"/>
    <property type="evidence" value="ECO:0007669"/>
    <property type="project" value="UniProtKB-KW"/>
</dbReference>
<keyword evidence="3 11" id="KW-0812">Transmembrane</keyword>
<evidence type="ECO:0000256" key="2">
    <source>
        <dbReference type="ARBA" id="ARBA00022448"/>
    </source>
</evidence>
<evidence type="ECO:0000256" key="3">
    <source>
        <dbReference type="ARBA" id="ARBA00022692"/>
    </source>
</evidence>
<feature type="transmembrane region" description="Helical" evidence="11">
    <location>
        <begin position="172"/>
        <end position="197"/>
    </location>
</feature>
<feature type="transmembrane region" description="Helical" evidence="11">
    <location>
        <begin position="351"/>
        <end position="374"/>
    </location>
</feature>
<feature type="transmembrane region" description="Helical" evidence="11">
    <location>
        <begin position="280"/>
        <end position="299"/>
    </location>
</feature>
<dbReference type="Proteomes" id="UP000177230">
    <property type="component" value="Unassembled WGS sequence"/>
</dbReference>
<keyword evidence="4 11" id="KW-1133">Transmembrane helix</keyword>
<evidence type="ECO:0000256" key="9">
    <source>
        <dbReference type="ARBA" id="ARBA00023303"/>
    </source>
</evidence>
<feature type="transmembrane region" description="Helical" evidence="11">
    <location>
        <begin position="410"/>
        <end position="427"/>
    </location>
</feature>
<dbReference type="CDD" id="cd00400">
    <property type="entry name" value="Voltage_gated_ClC"/>
    <property type="match status" value="1"/>
</dbReference>
<feature type="transmembrane region" description="Helical" evidence="11">
    <location>
        <begin position="31"/>
        <end position="53"/>
    </location>
</feature>
<evidence type="ECO:0000259" key="12">
    <source>
        <dbReference type="PROSITE" id="PS51371"/>
    </source>
</evidence>
<comment type="subcellular location">
    <subcellularLocation>
        <location evidence="1">Membrane</location>
        <topology evidence="1">Multi-pass membrane protein</topology>
    </subcellularLocation>
</comment>